<dbReference type="SUPFAM" id="SSF56954">
    <property type="entry name" value="Outer membrane efflux proteins (OEP)"/>
    <property type="match status" value="1"/>
</dbReference>
<accession>B9BWJ6</accession>
<dbReference type="AlphaFoldDB" id="B9BWJ6"/>
<dbReference type="NCBIfam" id="TIGR01845">
    <property type="entry name" value="outer_NodT"/>
    <property type="match status" value="1"/>
</dbReference>
<dbReference type="Gene3D" id="1.20.1600.10">
    <property type="entry name" value="Outer membrane efflux proteins (OEP)"/>
    <property type="match status" value="1"/>
</dbReference>
<gene>
    <name evidence="4" type="ORF">BURMUCGD2_3528</name>
</gene>
<feature type="region of interest" description="Disordered" evidence="3">
    <location>
        <begin position="142"/>
        <end position="169"/>
    </location>
</feature>
<sequence>MSASGMTSAPRGAARGPLRPDRKNTMPYAPLPRALRPLSAAVAVATAVLLAGCAVGPDYHRPDTSIPAAFKEAPAGWKVAQPADRADRGPWWTVYDDPQLNALIDKLNASNQTIAQSAAAYRQARALVSEARAAYFPTVGLSASGSRARTPRSSFSSGTSSSFGSSTSGSISNSYSVGLDASWEPDLWGKVSRTVSAQRAGEAAAAADLANARLSQQALLAQTYFQLRTSDALQKLLDETVQSYRQSLQLTQNQYAQGVAARADVIQAQTQLQSAQAAAIDNGVARAQYEHAIATLIGEPASTFSLPPMPLAAEPPVTPVDVPSTLLERRPDIAAAERRAAAANEQIGVAISAFFPTLTLSASGGFESSVWSQLFTLPARFWTVGPQLAATLFDAGLRAAQTQAARATYDQDVAAYRLAVLSAFQDVEDNLASQRILAQEIDVQRQAVESAEHALAIVTNQYKAGTVAYLNVLTAQTTAFTARQKLATITGQRMVSSVALVKALGGGWNVSDIARETGDMAAPPAVPASGAAAASAVSAVSAAPAAGTLARQ</sequence>
<organism evidence="4 5">
    <name type="scientific">Burkholderia multivorans CGD2</name>
    <dbReference type="NCBI Taxonomy" id="513052"/>
    <lineage>
        <taxon>Bacteria</taxon>
        <taxon>Pseudomonadati</taxon>
        <taxon>Pseudomonadota</taxon>
        <taxon>Betaproteobacteria</taxon>
        <taxon>Burkholderiales</taxon>
        <taxon>Burkholderiaceae</taxon>
        <taxon>Burkholderia</taxon>
        <taxon>Burkholderia cepacia complex</taxon>
    </lineage>
</organism>
<keyword evidence="2" id="KW-0472">Membrane</keyword>
<protein>
    <submittedName>
        <fullName evidence="4">RND efflux system, outer membrane lipoprotein, NodT family</fullName>
    </submittedName>
</protein>
<comment type="subcellular location">
    <subcellularLocation>
        <location evidence="2">Cell membrane</location>
        <topology evidence="2">Lipid-anchor</topology>
    </subcellularLocation>
</comment>
<keyword evidence="2" id="KW-1134">Transmembrane beta strand</keyword>
<name>B9BWJ6_9BURK</name>
<evidence type="ECO:0000313" key="4">
    <source>
        <dbReference type="EMBL" id="EEE05013.1"/>
    </source>
</evidence>
<keyword evidence="2" id="KW-0564">Palmitate</keyword>
<dbReference type="PANTHER" id="PTHR30203:SF33">
    <property type="entry name" value="BLR4455 PROTEIN"/>
    <property type="match status" value="1"/>
</dbReference>
<dbReference type="Pfam" id="PF02321">
    <property type="entry name" value="OEP"/>
    <property type="match status" value="2"/>
</dbReference>
<comment type="caution">
    <text evidence="4">The sequence shown here is derived from an EMBL/GenBank/DDBJ whole genome shotgun (WGS) entry which is preliminary data.</text>
</comment>
<feature type="region of interest" description="Disordered" evidence="3">
    <location>
        <begin position="1"/>
        <end position="28"/>
    </location>
</feature>
<feature type="compositionally biased region" description="Low complexity" evidence="3">
    <location>
        <begin position="153"/>
        <end position="169"/>
    </location>
</feature>
<evidence type="ECO:0000256" key="3">
    <source>
        <dbReference type="SAM" id="MobiDB-lite"/>
    </source>
</evidence>
<reference evidence="4 5" key="1">
    <citation type="journal article" date="2012" name="J. Bacteriol.">
        <title>Draft Genome Sequence Determination for Cystic Fibrosis and Chronic Granulomatous Disease Burkholderia multivorans Isolates.</title>
        <authorList>
            <person name="Varga J.J."/>
            <person name="Losada L."/>
            <person name="Zelazny A.M."/>
            <person name="Brinkac L."/>
            <person name="Harkins D."/>
            <person name="Radune D."/>
            <person name="Hostetler J."/>
            <person name="Sampaio E.P."/>
            <person name="Ronning C.M."/>
            <person name="Nierman W.C."/>
            <person name="Greenberg D.E."/>
            <person name="Holland S.M."/>
            <person name="Goldberg J.B."/>
        </authorList>
    </citation>
    <scope>NUCLEOTIDE SEQUENCE [LARGE SCALE GENOMIC DNA]</scope>
    <source>
        <strain evidence="4 5">CGD2</strain>
    </source>
</reference>
<evidence type="ECO:0000313" key="5">
    <source>
        <dbReference type="Proteomes" id="UP000004535"/>
    </source>
</evidence>
<dbReference type="GO" id="GO:0015562">
    <property type="term" value="F:efflux transmembrane transporter activity"/>
    <property type="evidence" value="ECO:0007669"/>
    <property type="project" value="InterPro"/>
</dbReference>
<dbReference type="InterPro" id="IPR010131">
    <property type="entry name" value="MdtP/NodT-like"/>
</dbReference>
<dbReference type="Proteomes" id="UP000004535">
    <property type="component" value="Unassembled WGS sequence"/>
</dbReference>
<keyword evidence="2" id="KW-0812">Transmembrane</keyword>
<evidence type="ECO:0000256" key="2">
    <source>
        <dbReference type="RuleBase" id="RU362097"/>
    </source>
</evidence>
<proteinExistence type="inferred from homology"/>
<comment type="similarity">
    <text evidence="1 2">Belongs to the outer membrane factor (OMF) (TC 1.B.17) family.</text>
</comment>
<dbReference type="PANTHER" id="PTHR30203">
    <property type="entry name" value="OUTER MEMBRANE CATION EFFLUX PROTEIN"/>
    <property type="match status" value="1"/>
</dbReference>
<dbReference type="Gene3D" id="2.20.200.10">
    <property type="entry name" value="Outer membrane efflux proteins (OEP)"/>
    <property type="match status" value="1"/>
</dbReference>
<evidence type="ECO:0000256" key="1">
    <source>
        <dbReference type="ARBA" id="ARBA00007613"/>
    </source>
</evidence>
<keyword evidence="2 4" id="KW-0449">Lipoprotein</keyword>
<dbReference type="EMBL" id="ACFC01000012">
    <property type="protein sequence ID" value="EEE05013.1"/>
    <property type="molecule type" value="Genomic_DNA"/>
</dbReference>
<dbReference type="InterPro" id="IPR003423">
    <property type="entry name" value="OMP_efflux"/>
</dbReference>
<dbReference type="GO" id="GO:0005886">
    <property type="term" value="C:plasma membrane"/>
    <property type="evidence" value="ECO:0007669"/>
    <property type="project" value="UniProtKB-SubCell"/>
</dbReference>